<sequence>MEKDMEKYRRGSYMETRVKLRPEAEISTKKVKTDELERLAGGRAGLLCVGGKRADATTHGRWTFGGEDGALGVRGSCCMRLGEDGENEEDEEDEEDAEDEEDERA</sequence>
<feature type="region of interest" description="Disordered" evidence="1">
    <location>
        <begin position="80"/>
        <end position="105"/>
    </location>
</feature>
<dbReference type="HOGENOM" id="CLU_2237354_0_0_1"/>
<evidence type="ECO:0000313" key="3">
    <source>
        <dbReference type="Proteomes" id="UP000016923"/>
    </source>
</evidence>
<gene>
    <name evidence="2" type="ORF">F503_07430</name>
</gene>
<evidence type="ECO:0000313" key="2">
    <source>
        <dbReference type="EMBL" id="EPE09654.1"/>
    </source>
</evidence>
<name>S3C812_OPHP1</name>
<keyword evidence="3" id="KW-1185">Reference proteome</keyword>
<dbReference type="VEuPathDB" id="FungiDB:F503_07430"/>
<protein>
    <submittedName>
        <fullName evidence="2">Uncharacterized protein</fullName>
    </submittedName>
</protein>
<proteinExistence type="predicted"/>
<reference evidence="2 3" key="1">
    <citation type="journal article" date="2013" name="BMC Genomics">
        <title>The genome and transcriptome of the pine saprophyte Ophiostoma piceae, and a comparison with the bark beetle-associated pine pathogen Grosmannia clavigera.</title>
        <authorList>
            <person name="Haridas S."/>
            <person name="Wang Y."/>
            <person name="Lim L."/>
            <person name="Massoumi Alamouti S."/>
            <person name="Jackman S."/>
            <person name="Docking R."/>
            <person name="Robertson G."/>
            <person name="Birol I."/>
            <person name="Bohlmann J."/>
            <person name="Breuil C."/>
        </authorList>
    </citation>
    <scope>NUCLEOTIDE SEQUENCE [LARGE SCALE GENOMIC DNA]</scope>
    <source>
        <strain evidence="2 3">UAMH 11346</strain>
    </source>
</reference>
<dbReference type="Proteomes" id="UP000016923">
    <property type="component" value="Unassembled WGS sequence"/>
</dbReference>
<evidence type="ECO:0000256" key="1">
    <source>
        <dbReference type="SAM" id="MobiDB-lite"/>
    </source>
</evidence>
<dbReference type="EMBL" id="KE148147">
    <property type="protein sequence ID" value="EPE09654.1"/>
    <property type="molecule type" value="Genomic_DNA"/>
</dbReference>
<dbReference type="AlphaFoldDB" id="S3C812"/>
<accession>S3C812</accession>
<feature type="compositionally biased region" description="Acidic residues" evidence="1">
    <location>
        <begin position="84"/>
        <end position="105"/>
    </location>
</feature>
<organism evidence="2 3">
    <name type="scientific">Ophiostoma piceae (strain UAMH 11346)</name>
    <name type="common">Sap stain fungus</name>
    <dbReference type="NCBI Taxonomy" id="1262450"/>
    <lineage>
        <taxon>Eukaryota</taxon>
        <taxon>Fungi</taxon>
        <taxon>Dikarya</taxon>
        <taxon>Ascomycota</taxon>
        <taxon>Pezizomycotina</taxon>
        <taxon>Sordariomycetes</taxon>
        <taxon>Sordariomycetidae</taxon>
        <taxon>Ophiostomatales</taxon>
        <taxon>Ophiostomataceae</taxon>
        <taxon>Ophiostoma</taxon>
    </lineage>
</organism>